<keyword evidence="2 5" id="KW-0812">Transmembrane</keyword>
<dbReference type="InterPro" id="IPR000276">
    <property type="entry name" value="GPCR_Rhodpsn"/>
</dbReference>
<feature type="transmembrane region" description="Helical" evidence="5">
    <location>
        <begin position="237"/>
        <end position="263"/>
    </location>
</feature>
<evidence type="ECO:0000259" key="6">
    <source>
        <dbReference type="PROSITE" id="PS50262"/>
    </source>
</evidence>
<dbReference type="Gene3D" id="1.20.1070.10">
    <property type="entry name" value="Rhodopsin 7-helix transmembrane proteins"/>
    <property type="match status" value="1"/>
</dbReference>
<reference evidence="7 8" key="1">
    <citation type="submission" date="2019-10" db="EMBL/GenBank/DDBJ databases">
        <title>Assembly and Annotation for the nematode Trichostrongylus colubriformis.</title>
        <authorList>
            <person name="Martin J."/>
        </authorList>
    </citation>
    <scope>NUCLEOTIDE SEQUENCE [LARGE SCALE GENOMIC DNA]</scope>
    <source>
        <strain evidence="7">G859</strain>
        <tissue evidence="7">Whole worm</tissue>
    </source>
</reference>
<dbReference type="Pfam" id="PF00001">
    <property type="entry name" value="7tm_1"/>
    <property type="match status" value="1"/>
</dbReference>
<evidence type="ECO:0000256" key="2">
    <source>
        <dbReference type="ARBA" id="ARBA00022692"/>
    </source>
</evidence>
<keyword evidence="7" id="KW-0675">Receptor</keyword>
<feature type="domain" description="G-protein coupled receptors family 1 profile" evidence="6">
    <location>
        <begin position="76"/>
        <end position="331"/>
    </location>
</feature>
<comment type="caution">
    <text evidence="7">The sequence shown here is derived from an EMBL/GenBank/DDBJ whole genome shotgun (WGS) entry which is preliminary data.</text>
</comment>
<dbReference type="InterPro" id="IPR017452">
    <property type="entry name" value="GPCR_Rhodpsn_7TM"/>
</dbReference>
<evidence type="ECO:0000256" key="4">
    <source>
        <dbReference type="ARBA" id="ARBA00023136"/>
    </source>
</evidence>
<feature type="transmembrane region" description="Helical" evidence="5">
    <location>
        <begin position="315"/>
        <end position="334"/>
    </location>
</feature>
<keyword evidence="8" id="KW-1185">Reference proteome</keyword>
<dbReference type="PANTHER" id="PTHR47632:SF3">
    <property type="entry name" value="G-PROTEIN COUPLED RECEPTORS FAMILY 1 PROFILE DOMAIN-CONTAINING PROTEIN"/>
    <property type="match status" value="1"/>
</dbReference>
<dbReference type="PRINTS" id="PR00237">
    <property type="entry name" value="GPCRRHODOPSN"/>
</dbReference>
<dbReference type="Proteomes" id="UP001331761">
    <property type="component" value="Unassembled WGS sequence"/>
</dbReference>
<protein>
    <submittedName>
        <fullName evidence="7">FMRFamide receptor</fullName>
    </submittedName>
</protein>
<evidence type="ECO:0000256" key="3">
    <source>
        <dbReference type="ARBA" id="ARBA00022989"/>
    </source>
</evidence>
<organism evidence="7 8">
    <name type="scientific">Trichostrongylus colubriformis</name>
    <name type="common">Black scour worm</name>
    <dbReference type="NCBI Taxonomy" id="6319"/>
    <lineage>
        <taxon>Eukaryota</taxon>
        <taxon>Metazoa</taxon>
        <taxon>Ecdysozoa</taxon>
        <taxon>Nematoda</taxon>
        <taxon>Chromadorea</taxon>
        <taxon>Rhabditida</taxon>
        <taxon>Rhabditina</taxon>
        <taxon>Rhabditomorpha</taxon>
        <taxon>Strongyloidea</taxon>
        <taxon>Trichostrongylidae</taxon>
        <taxon>Trichostrongylus</taxon>
    </lineage>
</organism>
<accession>A0AAN8G323</accession>
<evidence type="ECO:0000256" key="5">
    <source>
        <dbReference type="SAM" id="Phobius"/>
    </source>
</evidence>
<evidence type="ECO:0000313" key="7">
    <source>
        <dbReference type="EMBL" id="KAK5982435.1"/>
    </source>
</evidence>
<name>A0AAN8G323_TRICO</name>
<proteinExistence type="predicted"/>
<dbReference type="AlphaFoldDB" id="A0AAN8G323"/>
<dbReference type="SUPFAM" id="SSF81321">
    <property type="entry name" value="Family A G protein-coupled receptor-like"/>
    <property type="match status" value="1"/>
</dbReference>
<evidence type="ECO:0000313" key="8">
    <source>
        <dbReference type="Proteomes" id="UP001331761"/>
    </source>
</evidence>
<dbReference type="CDD" id="cd14978">
    <property type="entry name" value="7tmA_FMRFamide_R-like"/>
    <property type="match status" value="1"/>
</dbReference>
<comment type="subcellular location">
    <subcellularLocation>
        <location evidence="1">Membrane</location>
    </subcellularLocation>
</comment>
<feature type="transmembrane region" description="Helical" evidence="5">
    <location>
        <begin position="59"/>
        <end position="83"/>
    </location>
</feature>
<dbReference type="GO" id="GO:0016020">
    <property type="term" value="C:membrane"/>
    <property type="evidence" value="ECO:0007669"/>
    <property type="project" value="UniProtKB-SubCell"/>
</dbReference>
<dbReference type="EMBL" id="WIXE01005123">
    <property type="protein sequence ID" value="KAK5982435.1"/>
    <property type="molecule type" value="Genomic_DNA"/>
</dbReference>
<dbReference type="InterPro" id="IPR053326">
    <property type="entry name" value="GPCR1-like"/>
</dbReference>
<keyword evidence="3 5" id="KW-1133">Transmembrane helix</keyword>
<dbReference type="PROSITE" id="PS50262">
    <property type="entry name" value="G_PROTEIN_RECEP_F1_2"/>
    <property type="match status" value="1"/>
</dbReference>
<gene>
    <name evidence="7" type="ORF">GCK32_007949</name>
</gene>
<feature type="transmembrane region" description="Helical" evidence="5">
    <location>
        <begin position="179"/>
        <end position="196"/>
    </location>
</feature>
<feature type="transmembrane region" description="Helical" evidence="5">
    <location>
        <begin position="137"/>
        <end position="158"/>
    </location>
</feature>
<dbReference type="GO" id="GO:0004930">
    <property type="term" value="F:G protein-coupled receptor activity"/>
    <property type="evidence" value="ECO:0007669"/>
    <property type="project" value="InterPro"/>
</dbReference>
<feature type="transmembrane region" description="Helical" evidence="5">
    <location>
        <begin position="95"/>
        <end position="117"/>
    </location>
</feature>
<dbReference type="PANTHER" id="PTHR47632">
    <property type="entry name" value="FMRFAMIDE PEPTIDE RECEPTOR FAMILY-RELATED"/>
    <property type="match status" value="1"/>
</dbReference>
<feature type="transmembrane region" description="Helical" evidence="5">
    <location>
        <begin position="275"/>
        <end position="295"/>
    </location>
</feature>
<sequence>MNTSYSMYPPNCGHKPLYASLERLRQVGIIDAVNFTGCLPQCGICDHPLSESDYVTYNLIVSGVILPLIGLFGLVGNGLSAFVYSRPEMRTSTNLYLCALGCSDSAVILTGIFLFFLDSVRKFSLKLTRLFGLFSPIVFPMGMTAQTCSVYFTIFAGADCFAQVCLPDNVKRAVARTSFIRGCIIFVFVFAVLYNIPHCFEAVVIDCYHETLRGSSWEVCPETMRYNELYQEVYYKYMYAIFLAVGPLIILVILNTFIIGASIFGTGGTSAGDTISLILVVLLFIACNVAALLLNTFEDRIIESIGPYINYIVDLSNLLVVFNSSFNFIIYVTFSRSFKETLCKYLCGRIAKADYATPCITAEKASGPTIYKETFGRLLAASQPEILI</sequence>
<keyword evidence="4 5" id="KW-0472">Membrane</keyword>
<evidence type="ECO:0000256" key="1">
    <source>
        <dbReference type="ARBA" id="ARBA00004370"/>
    </source>
</evidence>